<evidence type="ECO:0000313" key="2">
    <source>
        <dbReference type="EMBL" id="CAA9343865.1"/>
    </source>
</evidence>
<dbReference type="EMBL" id="CADCUA010000551">
    <property type="protein sequence ID" value="CAA9343865.1"/>
    <property type="molecule type" value="Genomic_DNA"/>
</dbReference>
<name>A0A6J4M1P1_9GAMM</name>
<feature type="non-terminal residue" evidence="2">
    <location>
        <position position="197"/>
    </location>
</feature>
<dbReference type="AlphaFoldDB" id="A0A6J4M1P1"/>
<gene>
    <name evidence="2" type="ORF">AVDCRST_MAG71-2382</name>
</gene>
<evidence type="ECO:0000256" key="1">
    <source>
        <dbReference type="SAM" id="SignalP"/>
    </source>
</evidence>
<feature type="chain" id="PRO_5026709913" evidence="1">
    <location>
        <begin position="24"/>
        <end position="197"/>
    </location>
</feature>
<accession>A0A6J4M1P1</accession>
<feature type="signal peptide" evidence="1">
    <location>
        <begin position="1"/>
        <end position="23"/>
    </location>
</feature>
<protein>
    <submittedName>
        <fullName evidence="2">CobN component of cobalt chelatase involved in B12 biosynthesis</fullName>
    </submittedName>
</protein>
<keyword evidence="1" id="KW-0732">Signal</keyword>
<sequence length="197" mass="20918">MRAWRRWVAGAALALGLSGTASAGTVLGVVSERAAPEVAEAAAELARSRPSDRIVLRTPQQLAELDSRGLRALLAGSDAVIAVAVFGEQGVRLRETTQALRREQRGPAALYAFHSETELARGSYRGTDSLQVFSAAEIAALTADAPTPPALATRAEAQPFARDWLALRALWREGGQDNLRDALRWLLDGGAVPTPIA</sequence>
<reference evidence="2" key="1">
    <citation type="submission" date="2020-02" db="EMBL/GenBank/DDBJ databases">
        <authorList>
            <person name="Meier V. D."/>
        </authorList>
    </citation>
    <scope>NUCLEOTIDE SEQUENCE</scope>
    <source>
        <strain evidence="2">AVDCRST_MAG71</strain>
    </source>
</reference>
<organism evidence="2">
    <name type="scientific">uncultured Lysobacter sp</name>
    <dbReference type="NCBI Taxonomy" id="271060"/>
    <lineage>
        <taxon>Bacteria</taxon>
        <taxon>Pseudomonadati</taxon>
        <taxon>Pseudomonadota</taxon>
        <taxon>Gammaproteobacteria</taxon>
        <taxon>Lysobacterales</taxon>
        <taxon>Lysobacteraceae</taxon>
        <taxon>Lysobacter</taxon>
        <taxon>environmental samples</taxon>
    </lineage>
</organism>
<proteinExistence type="predicted"/>